<dbReference type="AlphaFoldDB" id="A0A0E9XJU6"/>
<proteinExistence type="predicted"/>
<organism evidence="1">
    <name type="scientific">Anguilla anguilla</name>
    <name type="common">European freshwater eel</name>
    <name type="synonym">Muraena anguilla</name>
    <dbReference type="NCBI Taxonomy" id="7936"/>
    <lineage>
        <taxon>Eukaryota</taxon>
        <taxon>Metazoa</taxon>
        <taxon>Chordata</taxon>
        <taxon>Craniata</taxon>
        <taxon>Vertebrata</taxon>
        <taxon>Euteleostomi</taxon>
        <taxon>Actinopterygii</taxon>
        <taxon>Neopterygii</taxon>
        <taxon>Teleostei</taxon>
        <taxon>Anguilliformes</taxon>
        <taxon>Anguillidae</taxon>
        <taxon>Anguilla</taxon>
    </lineage>
</organism>
<sequence length="59" mass="7077">MYSSSFLSLPKSKINTQHLFRKINKSDSSRRKADKGHFQFHIQTYLWHIKLVNCLQHMT</sequence>
<reference evidence="1" key="2">
    <citation type="journal article" date="2015" name="Fish Shellfish Immunol.">
        <title>Early steps in the European eel (Anguilla anguilla)-Vibrio vulnificus interaction in the gills: Role of the RtxA13 toxin.</title>
        <authorList>
            <person name="Callol A."/>
            <person name="Pajuelo D."/>
            <person name="Ebbesson L."/>
            <person name="Teles M."/>
            <person name="MacKenzie S."/>
            <person name="Amaro C."/>
        </authorList>
    </citation>
    <scope>NUCLEOTIDE SEQUENCE</scope>
</reference>
<accession>A0A0E9XJU6</accession>
<reference evidence="1" key="1">
    <citation type="submission" date="2014-11" db="EMBL/GenBank/DDBJ databases">
        <authorList>
            <person name="Amaro Gonzalez C."/>
        </authorList>
    </citation>
    <scope>NUCLEOTIDE SEQUENCE</scope>
</reference>
<name>A0A0E9XJU6_ANGAN</name>
<dbReference type="EMBL" id="GBXM01006619">
    <property type="protein sequence ID" value="JAI01959.1"/>
    <property type="molecule type" value="Transcribed_RNA"/>
</dbReference>
<protein>
    <submittedName>
        <fullName evidence="1">Uncharacterized protein</fullName>
    </submittedName>
</protein>
<evidence type="ECO:0000313" key="1">
    <source>
        <dbReference type="EMBL" id="JAI01959.1"/>
    </source>
</evidence>